<evidence type="ECO:0000256" key="1">
    <source>
        <dbReference type="ARBA" id="ARBA00022969"/>
    </source>
</evidence>
<evidence type="ECO:0000313" key="4">
    <source>
        <dbReference type="EMBL" id="MFC4737320.1"/>
    </source>
</evidence>
<protein>
    <submittedName>
        <fullName evidence="4">Spore coat protein</fullName>
    </submittedName>
</protein>
<dbReference type="PANTHER" id="PTHR39183">
    <property type="entry name" value="SPORE COAT PROTEIN F-LIKE PROTEIN YHCQ"/>
    <property type="match status" value="1"/>
</dbReference>
<dbReference type="PANTHER" id="PTHR39183:SF1">
    <property type="entry name" value="SPORE COAT PROTEIN F-LIKE PROTEIN YHCQ"/>
    <property type="match status" value="1"/>
</dbReference>
<proteinExistence type="inferred from homology"/>
<name>A0ABV9NX99_9BACI</name>
<dbReference type="InterPro" id="IPR012347">
    <property type="entry name" value="Ferritin-like"/>
</dbReference>
<accession>A0ABV9NX99</accession>
<evidence type="ECO:0000256" key="3">
    <source>
        <dbReference type="ARBA" id="ARBA00024344"/>
    </source>
</evidence>
<dbReference type="InterPro" id="IPR012851">
    <property type="entry name" value="Spore_coat_CotF-like"/>
</dbReference>
<dbReference type="Gene3D" id="1.20.1260.10">
    <property type="match status" value="1"/>
</dbReference>
<keyword evidence="4" id="KW-0167">Capsid protein</keyword>
<dbReference type="EMBL" id="JBHSGK010000013">
    <property type="protein sequence ID" value="MFC4737320.1"/>
    <property type="molecule type" value="Genomic_DNA"/>
</dbReference>
<reference evidence="5" key="1">
    <citation type="journal article" date="2019" name="Int. J. Syst. Evol. Microbiol.">
        <title>The Global Catalogue of Microorganisms (GCM) 10K type strain sequencing project: providing services to taxonomists for standard genome sequencing and annotation.</title>
        <authorList>
            <consortium name="The Broad Institute Genomics Platform"/>
            <consortium name="The Broad Institute Genome Sequencing Center for Infectious Disease"/>
            <person name="Wu L."/>
            <person name="Ma J."/>
        </authorList>
    </citation>
    <scope>NUCLEOTIDE SEQUENCE [LARGE SCALE GENOMIC DNA]</scope>
    <source>
        <strain evidence="5">JCM 12165</strain>
    </source>
</reference>
<dbReference type="RefSeq" id="WP_377910318.1">
    <property type="nucleotide sequence ID" value="NZ_JBHSGK010000013.1"/>
</dbReference>
<keyword evidence="4" id="KW-0946">Virion</keyword>
<dbReference type="Pfam" id="PF07875">
    <property type="entry name" value="Coat_F"/>
    <property type="match status" value="1"/>
</dbReference>
<keyword evidence="5" id="KW-1185">Reference proteome</keyword>
<comment type="similarity">
    <text evidence="3">Belongs to the CotF family.</text>
</comment>
<gene>
    <name evidence="4" type="ORF">ACFO4L_12030</name>
</gene>
<sequence length="86" mass="10032">MTDEVISTEMLLTAKQAVRTYSVAITETASPDIHKLLKAQLDKAIEMHQKLAQFLNKKGYYYAYDLNKQQEHDVEKVDKLFKKLDR</sequence>
<organism evidence="4 5">
    <name type="scientific">Bacillus daqingensis</name>
    <dbReference type="NCBI Taxonomy" id="872396"/>
    <lineage>
        <taxon>Bacteria</taxon>
        <taxon>Bacillati</taxon>
        <taxon>Bacillota</taxon>
        <taxon>Bacilli</taxon>
        <taxon>Bacillales</taxon>
        <taxon>Bacillaceae</taxon>
        <taxon>Bacillus</taxon>
    </lineage>
</organism>
<comment type="caution">
    <text evidence="4">The sequence shown here is derived from an EMBL/GenBank/DDBJ whole genome shotgun (WGS) entry which is preliminary data.</text>
</comment>
<evidence type="ECO:0000256" key="2">
    <source>
        <dbReference type="ARBA" id="ARBA00024325"/>
    </source>
</evidence>
<comment type="subcellular location">
    <subcellularLocation>
        <location evidence="2">Spore coat</location>
    </subcellularLocation>
</comment>
<keyword evidence="1" id="KW-0749">Sporulation</keyword>
<dbReference type="Proteomes" id="UP001595896">
    <property type="component" value="Unassembled WGS sequence"/>
</dbReference>
<evidence type="ECO:0000313" key="5">
    <source>
        <dbReference type="Proteomes" id="UP001595896"/>
    </source>
</evidence>